<proteinExistence type="predicted"/>
<dbReference type="Proteomes" id="UP000680348">
    <property type="component" value="Unassembled WGS sequence"/>
</dbReference>
<accession>A0A942I792</accession>
<sequence>MQSVVLYEYRSQLARDMADLSGILHDLQRVVSYLDILLETDDDIIGSAVFTSSLIAYRRCFTHGARTRMVRGDIEGLHENAAEFHDVLMANADKFAAHSVSPLEQFKVGVAVRGDQIDAAFTVSMRLASMSEGDIRFWKFLLSKMIEENNRRGIAAHDALVAEARTRPLKNITRARVINLSIPSREDLFRKRVLCRPVIANHRTIFLVRKVYN</sequence>
<comment type="caution">
    <text evidence="1">The sequence shown here is derived from an EMBL/GenBank/DDBJ whole genome shotgun (WGS) entry which is preliminary data.</text>
</comment>
<reference evidence="1" key="1">
    <citation type="submission" date="2021-04" db="EMBL/GenBank/DDBJ databases">
        <title>Pseudaminobacter soli sp. nov., isolated from paddy soil contaminated by heavy metals.</title>
        <authorList>
            <person name="Zhang K."/>
        </authorList>
    </citation>
    <scope>NUCLEOTIDE SEQUENCE</scope>
    <source>
        <strain evidence="1">19-2017</strain>
    </source>
</reference>
<keyword evidence="2" id="KW-1185">Reference proteome</keyword>
<dbReference type="RefSeq" id="WP_188253730.1">
    <property type="nucleotide sequence ID" value="NZ_JABVCF010000003.1"/>
</dbReference>
<dbReference type="EMBL" id="JAGWCR010000003">
    <property type="protein sequence ID" value="MBS3648155.1"/>
    <property type="molecule type" value="Genomic_DNA"/>
</dbReference>
<gene>
    <name evidence="1" type="ORF">KEU06_05880</name>
</gene>
<organism evidence="1 2">
    <name type="scientific">Pseudaminobacter soli</name>
    <name type="common">ex Zhang et al. 2022</name>
    <dbReference type="NCBI Taxonomy" id="2831468"/>
    <lineage>
        <taxon>Bacteria</taxon>
        <taxon>Pseudomonadati</taxon>
        <taxon>Pseudomonadota</taxon>
        <taxon>Alphaproteobacteria</taxon>
        <taxon>Hyphomicrobiales</taxon>
        <taxon>Phyllobacteriaceae</taxon>
        <taxon>Pseudaminobacter</taxon>
    </lineage>
</organism>
<evidence type="ECO:0000313" key="2">
    <source>
        <dbReference type="Proteomes" id="UP000680348"/>
    </source>
</evidence>
<evidence type="ECO:0000313" key="1">
    <source>
        <dbReference type="EMBL" id="MBS3648155.1"/>
    </source>
</evidence>
<dbReference type="AlphaFoldDB" id="A0A942I792"/>
<protein>
    <submittedName>
        <fullName evidence="1">Uncharacterized protein</fullName>
    </submittedName>
</protein>
<name>A0A942I792_9HYPH</name>